<dbReference type="EMBL" id="BMVB01000008">
    <property type="protein sequence ID" value="GHC52371.1"/>
    <property type="molecule type" value="Genomic_DNA"/>
</dbReference>
<evidence type="ECO:0000313" key="3">
    <source>
        <dbReference type="Proteomes" id="UP000646244"/>
    </source>
</evidence>
<comment type="caution">
    <text evidence="2">The sequence shown here is derived from an EMBL/GenBank/DDBJ whole genome shotgun (WGS) entry which is preliminary data.</text>
</comment>
<reference evidence="2" key="2">
    <citation type="submission" date="2020-09" db="EMBL/GenBank/DDBJ databases">
        <authorList>
            <person name="Sun Q."/>
            <person name="Ohkuma M."/>
        </authorList>
    </citation>
    <scope>NUCLEOTIDE SEQUENCE</scope>
    <source>
        <strain evidence="2">JCM 4633</strain>
    </source>
</reference>
<reference evidence="2" key="1">
    <citation type="journal article" date="2014" name="Int. J. Syst. Evol. Microbiol.">
        <title>Complete genome sequence of Corynebacterium casei LMG S-19264T (=DSM 44701T), isolated from a smear-ripened cheese.</title>
        <authorList>
            <consortium name="US DOE Joint Genome Institute (JGI-PGF)"/>
            <person name="Walter F."/>
            <person name="Albersmeier A."/>
            <person name="Kalinowski J."/>
            <person name="Ruckert C."/>
        </authorList>
    </citation>
    <scope>NUCLEOTIDE SEQUENCE</scope>
    <source>
        <strain evidence="2">JCM 4633</strain>
    </source>
</reference>
<evidence type="ECO:0000256" key="1">
    <source>
        <dbReference type="SAM" id="MobiDB-lite"/>
    </source>
</evidence>
<sequence>MIAVATRKTTRRKPSTKPCPDCTAGQVSESFKVGGRKKQESPDRQEALCLTCLGSGEVADTR</sequence>
<protein>
    <submittedName>
        <fullName evidence="2">Uncharacterized protein</fullName>
    </submittedName>
</protein>
<accession>A0A918WJ55</accession>
<dbReference type="AlphaFoldDB" id="A0A918WJ55"/>
<feature type="region of interest" description="Disordered" evidence="1">
    <location>
        <begin position="1"/>
        <end position="23"/>
    </location>
</feature>
<organism evidence="2 3">
    <name type="scientific">Streptomyces cinnamoneus</name>
    <name type="common">Streptoverticillium cinnamoneum</name>
    <dbReference type="NCBI Taxonomy" id="53446"/>
    <lineage>
        <taxon>Bacteria</taxon>
        <taxon>Bacillati</taxon>
        <taxon>Actinomycetota</taxon>
        <taxon>Actinomycetes</taxon>
        <taxon>Kitasatosporales</taxon>
        <taxon>Streptomycetaceae</taxon>
        <taxon>Streptomyces</taxon>
        <taxon>Streptomyces cinnamoneus group</taxon>
    </lineage>
</organism>
<gene>
    <name evidence="2" type="ORF">GCM10010507_30620</name>
</gene>
<evidence type="ECO:0000313" key="2">
    <source>
        <dbReference type="EMBL" id="GHC52371.1"/>
    </source>
</evidence>
<dbReference type="Proteomes" id="UP000646244">
    <property type="component" value="Unassembled WGS sequence"/>
</dbReference>
<proteinExistence type="predicted"/>
<name>A0A918WJ55_STRCJ</name>